<evidence type="ECO:0000259" key="2">
    <source>
        <dbReference type="SMART" id="SM00854"/>
    </source>
</evidence>
<sequence length="431" mass="47567">MKVSICATGDSIMMNPPPREYNGGEELKKIIDKADIRINNLEMVLSNYDCFASTFCGGTWLTSPPETLEELLAFGFNYFSIANNHTMDYSYNGLESTLATLEKHGIAFSGAGKDLAEASRPAFLEAGKSKVGLISICATNDDAARAGYARPPIPGRPGLNPLRHSEVYNINSSHMNALKEIAKNTCINGRIDNSKKGGYTIQKPGLFSLGAIDFKESDVEGKTSSCNKNDMARTKNVIENALKEASYLVVLVHSHEIKGLTDDEPDYFLEEFARSCIDWGASAVIGSGTHQLKAIEIYKGKPIFYSIANFIFQSDASHYMPQDYYEKYDIPTEYTAEQAIAIRSANGTRGLNCDFMNFRAIMPFMEFEDGKLCRLVLYPLEMGFAAGPGLRGYPNLADEKTAKEIADRLVELSTPYGTKLSTRKNRIVVTI</sequence>
<dbReference type="InterPro" id="IPR052169">
    <property type="entry name" value="CW_Biosynth-Accessory"/>
</dbReference>
<dbReference type="SMART" id="SM00854">
    <property type="entry name" value="PGA_cap"/>
    <property type="match status" value="1"/>
</dbReference>
<dbReference type="PANTHER" id="PTHR33393">
    <property type="entry name" value="POLYGLUTAMINE SYNTHESIS ACCESSORY PROTEIN RV0574C-RELATED"/>
    <property type="match status" value="1"/>
</dbReference>
<dbReference type="CDD" id="cd07381">
    <property type="entry name" value="MPP_CapA"/>
    <property type="match status" value="1"/>
</dbReference>
<dbReference type="SUPFAM" id="SSF56300">
    <property type="entry name" value="Metallo-dependent phosphatases"/>
    <property type="match status" value="1"/>
</dbReference>
<name>A0A644SYF0_9ZZZZ</name>
<evidence type="ECO:0000313" key="3">
    <source>
        <dbReference type="EMBL" id="MPL59718.1"/>
    </source>
</evidence>
<dbReference type="InterPro" id="IPR029052">
    <property type="entry name" value="Metallo-depent_PP-like"/>
</dbReference>
<organism evidence="3">
    <name type="scientific">bioreactor metagenome</name>
    <dbReference type="NCBI Taxonomy" id="1076179"/>
    <lineage>
        <taxon>unclassified sequences</taxon>
        <taxon>metagenomes</taxon>
        <taxon>ecological metagenomes</taxon>
    </lineage>
</organism>
<evidence type="ECO:0000256" key="1">
    <source>
        <dbReference type="ARBA" id="ARBA00005662"/>
    </source>
</evidence>
<dbReference type="InterPro" id="IPR019079">
    <property type="entry name" value="Capsule_synth_CapA"/>
</dbReference>
<accession>A0A644SYF0</accession>
<comment type="caution">
    <text evidence="3">The sequence shown here is derived from an EMBL/GenBank/DDBJ whole genome shotgun (WGS) entry which is preliminary data.</text>
</comment>
<comment type="similarity">
    <text evidence="1">Belongs to the CapA family.</text>
</comment>
<proteinExistence type="inferred from homology"/>
<protein>
    <recommendedName>
        <fullName evidence="2">Capsule synthesis protein CapA domain-containing protein</fullName>
    </recommendedName>
</protein>
<gene>
    <name evidence="3" type="ORF">SDC9_05273</name>
</gene>
<reference evidence="3" key="1">
    <citation type="submission" date="2019-08" db="EMBL/GenBank/DDBJ databases">
        <authorList>
            <person name="Kucharzyk K."/>
            <person name="Murdoch R.W."/>
            <person name="Higgins S."/>
            <person name="Loffler F."/>
        </authorList>
    </citation>
    <scope>NUCLEOTIDE SEQUENCE</scope>
</reference>
<dbReference type="AlphaFoldDB" id="A0A644SYF0"/>
<dbReference type="PANTHER" id="PTHR33393:SF13">
    <property type="entry name" value="PGA BIOSYNTHESIS PROTEIN CAPA"/>
    <property type="match status" value="1"/>
</dbReference>
<dbReference type="EMBL" id="VSSQ01000010">
    <property type="protein sequence ID" value="MPL59718.1"/>
    <property type="molecule type" value="Genomic_DNA"/>
</dbReference>
<feature type="domain" description="Capsule synthesis protein CapA" evidence="2">
    <location>
        <begin position="4"/>
        <end position="314"/>
    </location>
</feature>
<dbReference type="Pfam" id="PF09587">
    <property type="entry name" value="PGA_cap"/>
    <property type="match status" value="1"/>
</dbReference>